<dbReference type="InterPro" id="IPR029063">
    <property type="entry name" value="SAM-dependent_MTases_sf"/>
</dbReference>
<protein>
    <submittedName>
        <fullName evidence="1">Uncharacterized protein</fullName>
    </submittedName>
</protein>
<reference evidence="1 2" key="1">
    <citation type="submission" date="2016-10" db="EMBL/GenBank/DDBJ databases">
        <title>Silvanigrella aquatica sp. nov., isolated from a freshwater lake located in the Black Forest, Germany, description of Silvanigrellaceae fam. nov., Silvanigrellales ord. nov., reclassification of the order Bdellovibrionales in the class Oligoflexia, reclassification of the families Bacteriovoracaceae and Halobacteriovoraceae in the new order Bacteriovoracales ord. nov., and reclassification of the family Pseudobacteriovoracaceae in the order Oligoflexiales.</title>
        <authorList>
            <person name="Hahn M.W."/>
            <person name="Schmidt J."/>
            <person name="Koll U."/>
            <person name="Rohde M."/>
            <person name="Verbag S."/>
            <person name="Pitt A."/>
            <person name="Nakai R."/>
            <person name="Naganuma T."/>
            <person name="Lang E."/>
        </authorList>
    </citation>
    <scope>NUCLEOTIDE SEQUENCE [LARGE SCALE GENOMIC DNA]</scope>
    <source>
        <strain evidence="1 2">MWH-Nonnen-W8red</strain>
    </source>
</reference>
<dbReference type="GO" id="GO:0016274">
    <property type="term" value="F:protein-arginine N-methyltransferase activity"/>
    <property type="evidence" value="ECO:0007669"/>
    <property type="project" value="InterPro"/>
</dbReference>
<dbReference type="Gene3D" id="2.70.160.11">
    <property type="entry name" value="Hnrnp arginine n-methyltransferase1"/>
    <property type="match status" value="1"/>
</dbReference>
<dbReference type="SUPFAM" id="SSF53335">
    <property type="entry name" value="S-adenosyl-L-methionine-dependent methyltransferases"/>
    <property type="match status" value="1"/>
</dbReference>
<dbReference type="PANTHER" id="PTHR11006:SF4">
    <property type="entry name" value="PROTEIN ARGININE N-METHYLTRANSFERASE 7"/>
    <property type="match status" value="1"/>
</dbReference>
<evidence type="ECO:0000313" key="2">
    <source>
        <dbReference type="Proteomes" id="UP000184731"/>
    </source>
</evidence>
<sequence length="433" mass="48688">MSKQNNNHKLLNLNVAKGLRLRFADDGNTYASISSSSGEFYMAPEVLSLLCLLGNKNLKYTLKEIPGLLKKQFQNISSNLPNEAECSALIEDLIGAGILLLETNQTSKHMQSDGFGDPWAQWTMLADEFRSQAYFKALKKHINNNSIVLDVGSGTGFLSAISLHLGAKKVVAIEETNTANCIKPILNQLKLNTSNKSFILHNMNSFDVTLNDEITTIVSELFGNDPFQEGVLPTLREIGSRLFDKKINYIPQSVAVFFDIIDLLNHPALHRIKAFQQFQNKNFYKEEFLTEFLCAAGKTLDLNEISFSLPLNKNDFIAATKSTEIGSTRLDPPPTFSKDLNKHPFYGKKTIKINHDCQNALALIWFRAELTKDVTISSLISEQDACAHWSPIAIPLKKTLMKNDIIEIHHELNDTENYIHCKIFHNNEKIGSR</sequence>
<name>A0A1L4D2X2_9BACT</name>
<dbReference type="GO" id="GO:0042054">
    <property type="term" value="F:histone methyltransferase activity"/>
    <property type="evidence" value="ECO:0007669"/>
    <property type="project" value="TreeGrafter"/>
</dbReference>
<dbReference type="STRING" id="1915309.AXG55_11810"/>
<dbReference type="AlphaFoldDB" id="A0A1L4D2X2"/>
<organism evidence="1 2">
    <name type="scientific">Silvanigrella aquatica</name>
    <dbReference type="NCBI Taxonomy" id="1915309"/>
    <lineage>
        <taxon>Bacteria</taxon>
        <taxon>Pseudomonadati</taxon>
        <taxon>Bdellovibrionota</taxon>
        <taxon>Oligoflexia</taxon>
        <taxon>Silvanigrellales</taxon>
        <taxon>Silvanigrellaceae</taxon>
        <taxon>Silvanigrella</taxon>
    </lineage>
</organism>
<proteinExistence type="predicted"/>
<dbReference type="EMBL" id="CP017834">
    <property type="protein sequence ID" value="APJ04553.1"/>
    <property type="molecule type" value="Genomic_DNA"/>
</dbReference>
<keyword evidence="2" id="KW-1185">Reference proteome</keyword>
<dbReference type="OrthoDB" id="5289482at2"/>
<dbReference type="Pfam" id="PF06325">
    <property type="entry name" value="PrmA"/>
    <property type="match status" value="1"/>
</dbReference>
<dbReference type="Gene3D" id="3.40.50.150">
    <property type="entry name" value="Vaccinia Virus protein VP39"/>
    <property type="match status" value="1"/>
</dbReference>
<dbReference type="RefSeq" id="WP_148698301.1">
    <property type="nucleotide sequence ID" value="NZ_CP017834.1"/>
</dbReference>
<evidence type="ECO:0000313" key="1">
    <source>
        <dbReference type="EMBL" id="APJ04553.1"/>
    </source>
</evidence>
<dbReference type="InterPro" id="IPR025799">
    <property type="entry name" value="Arg_MeTrfase"/>
</dbReference>
<dbReference type="KEGG" id="saqi:AXG55_11810"/>
<accession>A0A1L4D2X2</accession>
<gene>
    <name evidence="1" type="ORF">AXG55_11810</name>
</gene>
<dbReference type="Proteomes" id="UP000184731">
    <property type="component" value="Chromosome"/>
</dbReference>
<dbReference type="PANTHER" id="PTHR11006">
    <property type="entry name" value="PROTEIN ARGININE N-METHYLTRANSFERASE"/>
    <property type="match status" value="1"/>
</dbReference>